<dbReference type="Proteomes" id="UP001182247">
    <property type="component" value="Unassembled WGS sequence"/>
</dbReference>
<dbReference type="AlphaFoldDB" id="A0AAE4FAU9"/>
<protein>
    <submittedName>
        <fullName evidence="2">DUF6216 family protein</fullName>
    </submittedName>
</protein>
<organism evidence="2 3">
    <name type="scientific">Morganella morganii</name>
    <name type="common">Proteus morganii</name>
    <dbReference type="NCBI Taxonomy" id="582"/>
    <lineage>
        <taxon>Bacteria</taxon>
        <taxon>Pseudomonadati</taxon>
        <taxon>Pseudomonadota</taxon>
        <taxon>Gammaproteobacteria</taxon>
        <taxon>Enterobacterales</taxon>
        <taxon>Morganellaceae</taxon>
        <taxon>Morganella</taxon>
    </lineage>
</organism>
<dbReference type="Pfam" id="PF19723">
    <property type="entry name" value="DUF6216"/>
    <property type="match status" value="1"/>
</dbReference>
<accession>A0AAE4FAU9</accession>
<keyword evidence="1" id="KW-0812">Transmembrane</keyword>
<keyword evidence="1" id="KW-0472">Membrane</keyword>
<feature type="transmembrane region" description="Helical" evidence="1">
    <location>
        <begin position="20"/>
        <end position="36"/>
    </location>
</feature>
<gene>
    <name evidence="2" type="ORF">OSC06_02855</name>
</gene>
<evidence type="ECO:0000313" key="2">
    <source>
        <dbReference type="EMBL" id="MDS0896897.1"/>
    </source>
</evidence>
<evidence type="ECO:0000256" key="1">
    <source>
        <dbReference type="SAM" id="Phobius"/>
    </source>
</evidence>
<feature type="transmembrane region" description="Helical" evidence="1">
    <location>
        <begin position="232"/>
        <end position="254"/>
    </location>
</feature>
<keyword evidence="1" id="KW-1133">Transmembrane helix</keyword>
<sequence length="276" mass="32563">MPISFETSISYVSSIFNKEMVFILCLSITIGLFYYIRKKSKSGFSVVRRIWRVCIGFNYKDKNDFINDILEIEEFNYYYNTSAVSKRQKKKFQHWVRKFELDFKLISKLKSNLCIERLKIKKINKILFFALPVEIAFLLTLVFIPVLNIAVKPAGLVSINNSEWFLINKDGAREYQYFGGNTPAWIVNKDNCLSPEEIKSTLDKDTVTMICNTFDNKSDQDYLVKLIKEQRLVYGFLAIAILLVSVFRFKYMLFLSYTLDARKMLFNKIKLYKKRK</sequence>
<evidence type="ECO:0000313" key="3">
    <source>
        <dbReference type="Proteomes" id="UP001182247"/>
    </source>
</evidence>
<reference evidence="2" key="1">
    <citation type="submission" date="2023-02" db="EMBL/GenBank/DDBJ databases">
        <title>Detection, antimicrobial susceptibility and genomic characterization of NDM-producing species of Morganellaceae, Yersiniaceae, and Enterobacteriaceae other than Klebsiella.</title>
        <authorList>
            <person name="Camargo C.H."/>
            <person name="Sacchi C.T."/>
            <person name="Campos K.R."/>
        </authorList>
    </citation>
    <scope>NUCLEOTIDE SEQUENCE</scope>
    <source>
        <strain evidence="2">1189_21</strain>
    </source>
</reference>
<dbReference type="EMBL" id="JAPKIY010000003">
    <property type="protein sequence ID" value="MDS0896897.1"/>
    <property type="molecule type" value="Genomic_DNA"/>
</dbReference>
<dbReference type="InterPro" id="IPR046188">
    <property type="entry name" value="DUF6216"/>
</dbReference>
<name>A0AAE4FAU9_MORMO</name>
<proteinExistence type="predicted"/>
<feature type="transmembrane region" description="Helical" evidence="1">
    <location>
        <begin position="126"/>
        <end position="151"/>
    </location>
</feature>
<comment type="caution">
    <text evidence="2">The sequence shown here is derived from an EMBL/GenBank/DDBJ whole genome shotgun (WGS) entry which is preliminary data.</text>
</comment>
<dbReference type="RefSeq" id="WP_032098247.1">
    <property type="nucleotide sequence ID" value="NZ_CAXOML010000001.1"/>
</dbReference>